<organism evidence="3 4">
    <name type="scientific">Diplocarpon rosae</name>
    <dbReference type="NCBI Taxonomy" id="946125"/>
    <lineage>
        <taxon>Eukaryota</taxon>
        <taxon>Fungi</taxon>
        <taxon>Dikarya</taxon>
        <taxon>Ascomycota</taxon>
        <taxon>Pezizomycotina</taxon>
        <taxon>Leotiomycetes</taxon>
        <taxon>Helotiales</taxon>
        <taxon>Drepanopezizaceae</taxon>
        <taxon>Diplocarpon</taxon>
    </lineage>
</organism>
<protein>
    <submittedName>
        <fullName evidence="3">Uncharacterized protein</fullName>
    </submittedName>
</protein>
<evidence type="ECO:0000256" key="1">
    <source>
        <dbReference type="ARBA" id="ARBA00034736"/>
    </source>
</evidence>
<dbReference type="PANTHER" id="PTHR32226:SF2">
    <property type="entry name" value="TELO2-INTERACTING PROTEIN 2"/>
    <property type="match status" value="1"/>
</dbReference>
<dbReference type="SUPFAM" id="SSF48371">
    <property type="entry name" value="ARM repeat"/>
    <property type="match status" value="1"/>
</dbReference>
<dbReference type="EMBL" id="JAUBYV010000003">
    <property type="protein sequence ID" value="KAK2627810.1"/>
    <property type="molecule type" value="Genomic_DNA"/>
</dbReference>
<feature type="region of interest" description="Disordered" evidence="2">
    <location>
        <begin position="404"/>
        <end position="423"/>
    </location>
</feature>
<dbReference type="PANTHER" id="PTHR32226">
    <property type="entry name" value="TELO2-INTERACTING PROTEIN 2"/>
    <property type="match status" value="1"/>
</dbReference>
<feature type="compositionally biased region" description="Basic and acidic residues" evidence="2">
    <location>
        <begin position="412"/>
        <end position="423"/>
    </location>
</feature>
<evidence type="ECO:0000313" key="4">
    <source>
        <dbReference type="Proteomes" id="UP001285354"/>
    </source>
</evidence>
<comment type="similarity">
    <text evidence="1">Belongs to the TTI2 family.</text>
</comment>
<accession>A0AAD9WDZ3</accession>
<dbReference type="GO" id="GO:0110078">
    <property type="term" value="C:TTT Hsp90 cochaperone complex"/>
    <property type="evidence" value="ECO:0007669"/>
    <property type="project" value="InterPro"/>
</dbReference>
<evidence type="ECO:0000313" key="3">
    <source>
        <dbReference type="EMBL" id="KAK2627810.1"/>
    </source>
</evidence>
<dbReference type="GO" id="GO:0005634">
    <property type="term" value="C:nucleus"/>
    <property type="evidence" value="ECO:0007669"/>
    <property type="project" value="TreeGrafter"/>
</dbReference>
<reference evidence="3" key="1">
    <citation type="submission" date="2023-06" db="EMBL/GenBank/DDBJ databases">
        <title>Draft genome of Marssonina rosae.</title>
        <authorList>
            <person name="Cheng Q."/>
        </authorList>
    </citation>
    <scope>NUCLEOTIDE SEQUENCE</scope>
    <source>
        <strain evidence="3">R4</strain>
    </source>
</reference>
<dbReference type="Pfam" id="PF10521">
    <property type="entry name" value="Tti2"/>
    <property type="match status" value="1"/>
</dbReference>
<name>A0AAD9WDZ3_9HELO</name>
<dbReference type="InterPro" id="IPR018870">
    <property type="entry name" value="Tti2"/>
</dbReference>
<keyword evidence="4" id="KW-1185">Reference proteome</keyword>
<evidence type="ECO:0000256" key="2">
    <source>
        <dbReference type="SAM" id="MobiDB-lite"/>
    </source>
</evidence>
<gene>
    <name evidence="3" type="ORF">QTJ16_002456</name>
</gene>
<sequence length="600" mass="65679">MNIMSNWATQNGSVICHHPLSIEGKRGGASARLQPPVNHDKRLPKMPTKHVPPPTINMFAPARDSAKTQISKSSAVDEIPQLPSTSLPEEYSLAQLAEECICIAAHENELQNLVVLSNCLSNSERLQRSDGDEEHIAALSSWLSRAILPTAECVTEDDAPESLSAAARQQFLHIARQRAILGLKSLHAIFSLTTSVPESNTLISILAHTSPRDPWITPLSLSLTSSLLSLPSLEAKTSSPDFIPTLLQTFIRPLFSASAPATITASGRKAAPSSAPPKRLDFTNERVGKPWRYERPWSVAVLEWALTHISTWPLILPPLLTLLDSPSPSLLPRGLKLTAVFLPKLTPSLLSQTGLSSVFEDAILPTLMHLPSTTPLPDSLRIVTAGYEALWALYGVMFDHHSSSETEPGSKVAEKNPNEKRQKGEVQRLRFLDTVLRKGILSAAFHASNHPAIITLLIAQLRVVVQKQGIHAVKHLKDIIPLLSSVLTDPFGNARMDGLLEALKTLRVVVLCCWVRVGGEEWRQSCVGMLVLCWKAVEEGAQGTRGEQMAGKVKEEIRVVGRLLVKAVQQLEVTDFKMELRPLLDIDEAAGEIFGFDDTV</sequence>
<dbReference type="AlphaFoldDB" id="A0AAD9WDZ3"/>
<feature type="region of interest" description="Disordered" evidence="2">
    <location>
        <begin position="25"/>
        <end position="55"/>
    </location>
</feature>
<comment type="caution">
    <text evidence="3">The sequence shown here is derived from an EMBL/GenBank/DDBJ whole genome shotgun (WGS) entry which is preliminary data.</text>
</comment>
<dbReference type="GO" id="GO:0005829">
    <property type="term" value="C:cytosol"/>
    <property type="evidence" value="ECO:0007669"/>
    <property type="project" value="TreeGrafter"/>
</dbReference>
<dbReference type="Proteomes" id="UP001285354">
    <property type="component" value="Unassembled WGS sequence"/>
</dbReference>
<dbReference type="InterPro" id="IPR016024">
    <property type="entry name" value="ARM-type_fold"/>
</dbReference>
<proteinExistence type="inferred from homology"/>